<evidence type="ECO:0000313" key="2">
    <source>
        <dbReference type="WBParaSite" id="nRc.2.0.1.t25321-RA"/>
    </source>
</evidence>
<organism evidence="1 2">
    <name type="scientific">Romanomermis culicivorax</name>
    <name type="common">Nematode worm</name>
    <dbReference type="NCBI Taxonomy" id="13658"/>
    <lineage>
        <taxon>Eukaryota</taxon>
        <taxon>Metazoa</taxon>
        <taxon>Ecdysozoa</taxon>
        <taxon>Nematoda</taxon>
        <taxon>Enoplea</taxon>
        <taxon>Dorylaimia</taxon>
        <taxon>Mermithida</taxon>
        <taxon>Mermithoidea</taxon>
        <taxon>Mermithidae</taxon>
        <taxon>Romanomermis</taxon>
    </lineage>
</organism>
<dbReference type="Proteomes" id="UP000887565">
    <property type="component" value="Unplaced"/>
</dbReference>
<proteinExistence type="predicted"/>
<dbReference type="WBParaSite" id="nRc.2.0.1.t25321-RA">
    <property type="protein sequence ID" value="nRc.2.0.1.t25321-RA"/>
    <property type="gene ID" value="nRc.2.0.1.g25321"/>
</dbReference>
<accession>A0A915JFP9</accession>
<reference evidence="2" key="1">
    <citation type="submission" date="2022-11" db="UniProtKB">
        <authorList>
            <consortium name="WormBaseParasite"/>
        </authorList>
    </citation>
    <scope>IDENTIFICATION</scope>
</reference>
<evidence type="ECO:0000313" key="1">
    <source>
        <dbReference type="Proteomes" id="UP000887565"/>
    </source>
</evidence>
<name>A0A915JFP9_ROMCU</name>
<keyword evidence="1" id="KW-1185">Reference proteome</keyword>
<protein>
    <submittedName>
        <fullName evidence="2">Uncharacterized protein</fullName>
    </submittedName>
</protein>
<sequence length="518" mass="60041">MVDYGKFAMPSAERDYKQKVKSLIKDAERFFVQADVWATESFNDKTNVPIHMRLECIRIQLFCAMMIHWDKPQQWLLLWKNIFMNMIRDKGLVQTVLTPFNPWVSRAQKASIRLTLISVVNEAACSLWKIARYDVTMADNAAEVLQFLRSPQNILHERYLETWSNIIALPMNSFCSWNNRLVVVIPDCYRVCYVGKALTVIDRQFRMKIIDPVTLRIIRLKKDDLELNVDLSDKRFCSLCIDHSVKNDLYIQILALQFEPNTIQVLKLDVENSELTSLGSVPVPESGYCLKTTPKKGHWIFRSANGNVYLLNRREKKDWSLITRNVTQLFDVLDEEDLVIDITNDCKDSQESRFYLSYGISLIVDSKLSIFYHNTDGSFIERSAAQINVNSIIPTYQETEPRIGHLQTTMVFDHSSGILLAQRLHNKQLRLSIIDTHTNKSYHQLSFSKSLQFYLFEPIEDVTLCASEVVYIATRRTINFTEQSLVEQSPAVEQLTIIDKTFKMLSFMKSVIGRQRAS</sequence>
<dbReference type="AlphaFoldDB" id="A0A915JFP9"/>